<dbReference type="PANTHER" id="PTHR30543">
    <property type="entry name" value="CHROMATE REDUCTASE"/>
    <property type="match status" value="1"/>
</dbReference>
<name>A0ABU4PJQ4_9SPHN</name>
<feature type="domain" description="NADPH-dependent FMN reductase-like" evidence="1">
    <location>
        <begin position="8"/>
        <end position="141"/>
    </location>
</feature>
<keyword evidence="3" id="KW-1185">Reference proteome</keyword>
<dbReference type="SUPFAM" id="SSF52218">
    <property type="entry name" value="Flavoproteins"/>
    <property type="match status" value="1"/>
</dbReference>
<organism evidence="2 3">
    <name type="scientific">Sphingomonas echinoides</name>
    <dbReference type="NCBI Taxonomy" id="59803"/>
    <lineage>
        <taxon>Bacteria</taxon>
        <taxon>Pseudomonadati</taxon>
        <taxon>Pseudomonadota</taxon>
        <taxon>Alphaproteobacteria</taxon>
        <taxon>Sphingomonadales</taxon>
        <taxon>Sphingomonadaceae</taxon>
        <taxon>Sphingomonas</taxon>
    </lineage>
</organism>
<evidence type="ECO:0000259" key="1">
    <source>
        <dbReference type="Pfam" id="PF03358"/>
    </source>
</evidence>
<dbReference type="Pfam" id="PF03358">
    <property type="entry name" value="FMN_red"/>
    <property type="match status" value="1"/>
</dbReference>
<comment type="caution">
    <text evidence="2">The sequence shown here is derived from an EMBL/GenBank/DDBJ whole genome shotgun (WGS) entry which is preliminary data.</text>
</comment>
<evidence type="ECO:0000313" key="3">
    <source>
        <dbReference type="Proteomes" id="UP001279660"/>
    </source>
</evidence>
<accession>A0ABU4PJQ4</accession>
<gene>
    <name evidence="2" type="ORF">SIL82_06275</name>
</gene>
<proteinExistence type="predicted"/>
<keyword evidence="2" id="KW-0560">Oxidoreductase</keyword>
<dbReference type="PANTHER" id="PTHR30543:SF21">
    <property type="entry name" value="NAD(P)H-DEPENDENT FMN REDUCTASE LOT6"/>
    <property type="match status" value="1"/>
</dbReference>
<dbReference type="InterPro" id="IPR005025">
    <property type="entry name" value="FMN_Rdtase-like_dom"/>
</dbReference>
<dbReference type="GO" id="GO:0016491">
    <property type="term" value="F:oxidoreductase activity"/>
    <property type="evidence" value="ECO:0007669"/>
    <property type="project" value="UniProtKB-KW"/>
</dbReference>
<sequence>MIHTSPTLVIAGSVRPRRISPHIAQWVATLGRAQSDDAYEVVDLRDWPLPMDDEAEMPQRASYASALTLEWSRKIASAAAFVFVTPQYNWGYPAALKNAIDHLYREWADKPVMIVSYGGHGGGKAAAQLQEVCEGIGLRPIATRPALRLSRTQIEANSGEIDPAEAFAGHIEEVRAALAELSQSRDATIQPTTA</sequence>
<dbReference type="InterPro" id="IPR050712">
    <property type="entry name" value="NAD(P)H-dep_reductase"/>
</dbReference>
<dbReference type="EMBL" id="JAWXXV010000001">
    <property type="protein sequence ID" value="MDX5983860.1"/>
    <property type="molecule type" value="Genomic_DNA"/>
</dbReference>
<evidence type="ECO:0000313" key="2">
    <source>
        <dbReference type="EMBL" id="MDX5983860.1"/>
    </source>
</evidence>
<dbReference type="RefSeq" id="WP_010404301.1">
    <property type="nucleotide sequence ID" value="NZ_JAWXXV010000001.1"/>
</dbReference>
<dbReference type="EC" id="1.-.-.-" evidence="2"/>
<dbReference type="Gene3D" id="3.40.50.360">
    <property type="match status" value="1"/>
</dbReference>
<dbReference type="Proteomes" id="UP001279660">
    <property type="component" value="Unassembled WGS sequence"/>
</dbReference>
<protein>
    <submittedName>
        <fullName evidence="2">NAD(P)H-dependent oxidoreductase</fullName>
        <ecNumber evidence="2">1.-.-.-</ecNumber>
    </submittedName>
</protein>
<reference evidence="2 3" key="1">
    <citation type="submission" date="2023-11" db="EMBL/GenBank/DDBJ databases">
        <title>MicrobeMod: A computational toolkit for identifying prokaryotic methylation and restriction-modification with nanopore sequencing.</title>
        <authorList>
            <person name="Crits-Christoph A."/>
            <person name="Kang S.C."/>
            <person name="Lee H."/>
            <person name="Ostrov N."/>
        </authorList>
    </citation>
    <scope>NUCLEOTIDE SEQUENCE [LARGE SCALE GENOMIC DNA]</scope>
    <source>
        <strain evidence="2 3">ATCC 14820</strain>
    </source>
</reference>
<dbReference type="InterPro" id="IPR029039">
    <property type="entry name" value="Flavoprotein-like_sf"/>
</dbReference>